<reference evidence="2" key="1">
    <citation type="journal article" date="2014" name="Nat. Commun.">
        <title>The emerging biofuel crop Camelina sativa retains a highly undifferentiated hexaploid genome structure.</title>
        <authorList>
            <person name="Kagale S."/>
            <person name="Koh C."/>
            <person name="Nixon J."/>
            <person name="Bollina V."/>
            <person name="Clarke W.E."/>
            <person name="Tuteja R."/>
            <person name="Spillane C."/>
            <person name="Robinson S.J."/>
            <person name="Links M.G."/>
            <person name="Clarke C."/>
            <person name="Higgins E.E."/>
            <person name="Huebert T."/>
            <person name="Sharpe A.G."/>
            <person name="Parkin I.A."/>
        </authorList>
    </citation>
    <scope>NUCLEOTIDE SEQUENCE [LARGE SCALE GENOMIC DNA]</scope>
    <source>
        <strain evidence="2">cv. DH55</strain>
    </source>
</reference>
<protein>
    <submittedName>
        <fullName evidence="3">Polyadenylate-binding protein-interacting protein 13-like</fullName>
    </submittedName>
</protein>
<reference evidence="3" key="2">
    <citation type="submission" date="2025-08" db="UniProtKB">
        <authorList>
            <consortium name="RefSeq"/>
        </authorList>
    </citation>
    <scope>IDENTIFICATION</scope>
    <source>
        <tissue evidence="3">Leaf</tissue>
    </source>
</reference>
<sequence length="146" mass="16822">MAVVENADVKVDSSDHDSDKNTDSLKDTILPCPDDQKPKSDTSVEIPNPTNQSTQRTSDEVNFKSHLNPMAKEYVPSPLALNHSEFLRNRLCFANYFPMQVISIEETGHFATRRMNFDQGRRWIKKRTNFSQTRRTVYVSDIDQQV</sequence>
<feature type="compositionally biased region" description="Basic and acidic residues" evidence="1">
    <location>
        <begin position="7"/>
        <end position="26"/>
    </location>
</feature>
<feature type="region of interest" description="Disordered" evidence="1">
    <location>
        <begin position="1"/>
        <end position="59"/>
    </location>
</feature>
<feature type="compositionally biased region" description="Polar residues" evidence="1">
    <location>
        <begin position="43"/>
        <end position="56"/>
    </location>
</feature>
<proteinExistence type="predicted"/>
<evidence type="ECO:0000256" key="1">
    <source>
        <dbReference type="SAM" id="MobiDB-lite"/>
    </source>
</evidence>
<dbReference type="Proteomes" id="UP000694864">
    <property type="component" value="Chromosome 20"/>
</dbReference>
<dbReference type="GeneID" id="104770844"/>
<dbReference type="RefSeq" id="XP_010493604.1">
    <property type="nucleotide sequence ID" value="XM_010495302.2"/>
</dbReference>
<keyword evidence="2" id="KW-1185">Reference proteome</keyword>
<accession>A0ABM0Y0F9</accession>
<evidence type="ECO:0000313" key="3">
    <source>
        <dbReference type="RefSeq" id="XP_010493604.1"/>
    </source>
</evidence>
<evidence type="ECO:0000313" key="2">
    <source>
        <dbReference type="Proteomes" id="UP000694864"/>
    </source>
</evidence>
<name>A0ABM0Y0F9_CAMSA</name>
<organism evidence="2 3">
    <name type="scientific">Camelina sativa</name>
    <name type="common">False flax</name>
    <name type="synonym">Myagrum sativum</name>
    <dbReference type="NCBI Taxonomy" id="90675"/>
    <lineage>
        <taxon>Eukaryota</taxon>
        <taxon>Viridiplantae</taxon>
        <taxon>Streptophyta</taxon>
        <taxon>Embryophyta</taxon>
        <taxon>Tracheophyta</taxon>
        <taxon>Spermatophyta</taxon>
        <taxon>Magnoliopsida</taxon>
        <taxon>eudicotyledons</taxon>
        <taxon>Gunneridae</taxon>
        <taxon>Pentapetalae</taxon>
        <taxon>rosids</taxon>
        <taxon>malvids</taxon>
        <taxon>Brassicales</taxon>
        <taxon>Brassicaceae</taxon>
        <taxon>Camelineae</taxon>
        <taxon>Camelina</taxon>
    </lineage>
</organism>
<gene>
    <name evidence="3" type="primary">LOC104770844</name>
</gene>